<dbReference type="PANTHER" id="PTHR11923:SF50">
    <property type="entry name" value="GH19047P"/>
    <property type="match status" value="1"/>
</dbReference>
<feature type="compositionally biased region" description="Polar residues" evidence="8">
    <location>
        <begin position="24"/>
        <end position="37"/>
    </location>
</feature>
<feature type="compositionally biased region" description="Low complexity" evidence="8">
    <location>
        <begin position="38"/>
        <end position="48"/>
    </location>
</feature>
<keyword evidence="3" id="KW-1003">Cell membrane</keyword>
<dbReference type="EMBL" id="JRES01001518">
    <property type="protein sequence ID" value="KNC22291.1"/>
    <property type="molecule type" value="Genomic_DNA"/>
</dbReference>
<dbReference type="PRINTS" id="PR01609">
    <property type="entry name" value="CD36FAMILY"/>
</dbReference>
<evidence type="ECO:0008006" key="12">
    <source>
        <dbReference type="Google" id="ProtNLM"/>
    </source>
</evidence>
<gene>
    <name evidence="10" type="ORF">FF38_12904</name>
</gene>
<dbReference type="OMA" id="NPRQEDH"/>
<evidence type="ECO:0000256" key="9">
    <source>
        <dbReference type="SAM" id="Phobius"/>
    </source>
</evidence>
<dbReference type="OrthoDB" id="18585at2759"/>
<feature type="region of interest" description="Disordered" evidence="8">
    <location>
        <begin position="1"/>
        <end position="52"/>
    </location>
</feature>
<evidence type="ECO:0000256" key="2">
    <source>
        <dbReference type="ARBA" id="ARBA00010532"/>
    </source>
</evidence>
<evidence type="ECO:0000256" key="8">
    <source>
        <dbReference type="SAM" id="MobiDB-lite"/>
    </source>
</evidence>
<comment type="caution">
    <text evidence="10">The sequence shown here is derived from an EMBL/GenBank/DDBJ whole genome shotgun (WGS) entry which is preliminary data.</text>
</comment>
<dbReference type="GO" id="GO:0005044">
    <property type="term" value="F:scavenger receptor activity"/>
    <property type="evidence" value="ECO:0007669"/>
    <property type="project" value="TreeGrafter"/>
</dbReference>
<evidence type="ECO:0000256" key="5">
    <source>
        <dbReference type="ARBA" id="ARBA00022989"/>
    </source>
</evidence>
<dbReference type="PANTHER" id="PTHR11923">
    <property type="entry name" value="SCAVENGER RECEPTOR CLASS B TYPE-1 SR-B1"/>
    <property type="match status" value="1"/>
</dbReference>
<evidence type="ECO:0000256" key="3">
    <source>
        <dbReference type="ARBA" id="ARBA00022475"/>
    </source>
</evidence>
<proteinExistence type="inferred from homology"/>
<dbReference type="AlphaFoldDB" id="A0A0L0BQK5"/>
<dbReference type="GO" id="GO:0005737">
    <property type="term" value="C:cytoplasm"/>
    <property type="evidence" value="ECO:0007669"/>
    <property type="project" value="TreeGrafter"/>
</dbReference>
<evidence type="ECO:0000313" key="11">
    <source>
        <dbReference type="Proteomes" id="UP000037069"/>
    </source>
</evidence>
<keyword evidence="7" id="KW-0325">Glycoprotein</keyword>
<dbReference type="GO" id="GO:0005886">
    <property type="term" value="C:plasma membrane"/>
    <property type="evidence" value="ECO:0007669"/>
    <property type="project" value="UniProtKB-SubCell"/>
</dbReference>
<feature type="transmembrane region" description="Helical" evidence="9">
    <location>
        <begin position="114"/>
        <end position="136"/>
    </location>
</feature>
<comment type="similarity">
    <text evidence="2">Belongs to the CD36 family.</text>
</comment>
<keyword evidence="5 9" id="KW-1133">Transmembrane helix</keyword>
<organism evidence="10 11">
    <name type="scientific">Lucilia cuprina</name>
    <name type="common">Green bottle fly</name>
    <name type="synonym">Australian sheep blowfly</name>
    <dbReference type="NCBI Taxonomy" id="7375"/>
    <lineage>
        <taxon>Eukaryota</taxon>
        <taxon>Metazoa</taxon>
        <taxon>Ecdysozoa</taxon>
        <taxon>Arthropoda</taxon>
        <taxon>Hexapoda</taxon>
        <taxon>Insecta</taxon>
        <taxon>Pterygota</taxon>
        <taxon>Neoptera</taxon>
        <taxon>Endopterygota</taxon>
        <taxon>Diptera</taxon>
        <taxon>Brachycera</taxon>
        <taxon>Muscomorpha</taxon>
        <taxon>Oestroidea</taxon>
        <taxon>Calliphoridae</taxon>
        <taxon>Luciliinae</taxon>
        <taxon>Lucilia</taxon>
    </lineage>
</organism>
<accession>A0A0L0BQK5</accession>
<sequence length="617" mass="70670">MALGQQELKLKHSDKTESDVPLNSPETTNDDCSNNDVNEQQQQQQQEQHNNKENHMNNKKMTEHCNGENVAAAATVAVVKYNRSESKKTQQSLFELVYEIIGEKEQRTKEMGTLILLGVVFLLFIISLTGFFVMWFTEYYNNTMLENLILANNSETAKSWMNPNPKYDTLLKVHIFNYTNIQDYLEYKADKIKVDDIGPLIYKEHTTKANVVFNDNYTVTFRDHRSYEFLPEKSSHGENIDVIVPNVPFLAASLTVDKIKSFITKTITFNAVKNTGEQPFKKLVAKDFLWGYTDKILSLKNLFSSGANSKFGLLMNRNGTSVDSLQINTGEDDIHKFSIITQFNGKPSLDFWTDDECNRVDGSDPSMFPPHMVETREPLNVFLQVLCRKIPLHFEKEVTIFNNIDALRYRTPLNVFANPEENPNNACYCHNTETCLPSGVINATRCYDDAPIYPSFPHFFSGDPIIYKDFEGIEPKQELHQTYADVHPRFGFPISGASRIQINLGLHKGQLVKDKLRRLDHGMILPLIWIEITSGDFTDEVIDTLYASTFGLNLIQYTLKYGTLLMCLVTFALIVAGFYYLARKREEYLMQNEKFLNAELRALHLSSVSLSQMQQQS</sequence>
<dbReference type="Proteomes" id="UP000037069">
    <property type="component" value="Unassembled WGS sequence"/>
</dbReference>
<evidence type="ECO:0000256" key="1">
    <source>
        <dbReference type="ARBA" id="ARBA00004236"/>
    </source>
</evidence>
<dbReference type="Pfam" id="PF01130">
    <property type="entry name" value="CD36"/>
    <property type="match status" value="1"/>
</dbReference>
<name>A0A0L0BQK5_LUCCU</name>
<keyword evidence="11" id="KW-1185">Reference proteome</keyword>
<feature type="compositionally biased region" description="Basic and acidic residues" evidence="8">
    <location>
        <begin position="8"/>
        <end position="18"/>
    </location>
</feature>
<keyword evidence="6 9" id="KW-0472">Membrane</keyword>
<evidence type="ECO:0000256" key="6">
    <source>
        <dbReference type="ARBA" id="ARBA00023136"/>
    </source>
</evidence>
<dbReference type="InterPro" id="IPR002159">
    <property type="entry name" value="CD36_fam"/>
</dbReference>
<protein>
    <recommendedName>
        <fullName evidence="12">Scavenger receptor class B member 1</fullName>
    </recommendedName>
</protein>
<comment type="subcellular location">
    <subcellularLocation>
        <location evidence="1">Cell membrane</location>
    </subcellularLocation>
</comment>
<keyword evidence="4 9" id="KW-0812">Transmembrane</keyword>
<feature type="transmembrane region" description="Helical" evidence="9">
    <location>
        <begin position="561"/>
        <end position="582"/>
    </location>
</feature>
<evidence type="ECO:0000313" key="10">
    <source>
        <dbReference type="EMBL" id="KNC22291.1"/>
    </source>
</evidence>
<reference evidence="10 11" key="1">
    <citation type="journal article" date="2015" name="Nat. Commun.">
        <title>Lucilia cuprina genome unlocks parasitic fly biology to underpin future interventions.</title>
        <authorList>
            <person name="Anstead C.A."/>
            <person name="Korhonen P.K."/>
            <person name="Young N.D."/>
            <person name="Hall R.S."/>
            <person name="Jex A.R."/>
            <person name="Murali S.C."/>
            <person name="Hughes D.S."/>
            <person name="Lee S.F."/>
            <person name="Perry T."/>
            <person name="Stroehlein A.J."/>
            <person name="Ansell B.R."/>
            <person name="Breugelmans B."/>
            <person name="Hofmann A."/>
            <person name="Qu J."/>
            <person name="Dugan S."/>
            <person name="Lee S.L."/>
            <person name="Chao H."/>
            <person name="Dinh H."/>
            <person name="Han Y."/>
            <person name="Doddapaneni H.V."/>
            <person name="Worley K.C."/>
            <person name="Muzny D.M."/>
            <person name="Ioannidis P."/>
            <person name="Waterhouse R.M."/>
            <person name="Zdobnov E.M."/>
            <person name="James P.J."/>
            <person name="Bagnall N.H."/>
            <person name="Kotze A.C."/>
            <person name="Gibbs R.A."/>
            <person name="Richards S."/>
            <person name="Batterham P."/>
            <person name="Gasser R.B."/>
        </authorList>
    </citation>
    <scope>NUCLEOTIDE SEQUENCE [LARGE SCALE GENOMIC DNA]</scope>
    <source>
        <strain evidence="10 11">LS</strain>
        <tissue evidence="10">Full body</tissue>
    </source>
</reference>
<evidence type="ECO:0000256" key="4">
    <source>
        <dbReference type="ARBA" id="ARBA00022692"/>
    </source>
</evidence>
<evidence type="ECO:0000256" key="7">
    <source>
        <dbReference type="ARBA" id="ARBA00023180"/>
    </source>
</evidence>